<dbReference type="InterPro" id="IPR028057">
    <property type="entry name" value="DrrA_P4M"/>
</dbReference>
<organism evidence="5 7">
    <name type="scientific">Legionella steigerwaltii</name>
    <dbReference type="NCBI Taxonomy" id="460"/>
    <lineage>
        <taxon>Bacteria</taxon>
        <taxon>Pseudomonadati</taxon>
        <taxon>Pseudomonadota</taxon>
        <taxon>Gammaproteobacteria</taxon>
        <taxon>Legionellales</taxon>
        <taxon>Legionellaceae</taxon>
        <taxon>Legionella</taxon>
    </lineage>
</organism>
<evidence type="ECO:0000259" key="3">
    <source>
        <dbReference type="Pfam" id="PF14860"/>
    </source>
</evidence>
<dbReference type="GO" id="GO:0005525">
    <property type="term" value="F:GTP binding"/>
    <property type="evidence" value="ECO:0007669"/>
    <property type="project" value="InterPro"/>
</dbReference>
<dbReference type="InterPro" id="IPR027417">
    <property type="entry name" value="P-loop_NTPase"/>
</dbReference>
<dbReference type="Proteomes" id="UP000054820">
    <property type="component" value="Unassembled WGS sequence"/>
</dbReference>
<dbReference type="Proteomes" id="UP000255110">
    <property type="component" value="Unassembled WGS sequence"/>
</dbReference>
<dbReference type="SMART" id="SM00175">
    <property type="entry name" value="RAB"/>
    <property type="match status" value="1"/>
</dbReference>
<dbReference type="EMBL" id="LNYZ01000015">
    <property type="protein sequence ID" value="KTD77000.1"/>
    <property type="molecule type" value="Genomic_DNA"/>
</dbReference>
<feature type="coiled-coil region" evidence="2">
    <location>
        <begin position="322"/>
        <end position="386"/>
    </location>
</feature>
<dbReference type="OrthoDB" id="5652012at2"/>
<feature type="coiled-coil region" evidence="2">
    <location>
        <begin position="418"/>
        <end position="445"/>
    </location>
</feature>
<feature type="domain" description="DrrA phosphatidylinositol 4-phosphate binding" evidence="3">
    <location>
        <begin position="529"/>
        <end position="638"/>
    </location>
</feature>
<evidence type="ECO:0000313" key="4">
    <source>
        <dbReference type="EMBL" id="KTD77000.1"/>
    </source>
</evidence>
<dbReference type="PROSITE" id="PS51419">
    <property type="entry name" value="RAB"/>
    <property type="match status" value="1"/>
</dbReference>
<dbReference type="AlphaFoldDB" id="A0A378L9N7"/>
<dbReference type="PANTHER" id="PTHR47978">
    <property type="match status" value="1"/>
</dbReference>
<evidence type="ECO:0000313" key="6">
    <source>
        <dbReference type="Proteomes" id="UP000054820"/>
    </source>
</evidence>
<keyword evidence="6" id="KW-1185">Reference proteome</keyword>
<accession>A0A378L9N7</accession>
<dbReference type="STRING" id="460.Lstg_2243"/>
<evidence type="ECO:0000313" key="5">
    <source>
        <dbReference type="EMBL" id="STY22429.1"/>
    </source>
</evidence>
<dbReference type="Gene3D" id="3.40.50.300">
    <property type="entry name" value="P-loop containing nucleotide triphosphate hydrolases"/>
    <property type="match status" value="1"/>
</dbReference>
<dbReference type="SUPFAM" id="SSF52540">
    <property type="entry name" value="P-loop containing nucleoside triphosphate hydrolases"/>
    <property type="match status" value="1"/>
</dbReference>
<evidence type="ECO:0000256" key="2">
    <source>
        <dbReference type="SAM" id="Coils"/>
    </source>
</evidence>
<dbReference type="GO" id="GO:0003924">
    <property type="term" value="F:GTPase activity"/>
    <property type="evidence" value="ECO:0007669"/>
    <property type="project" value="InterPro"/>
</dbReference>
<keyword evidence="1" id="KW-0547">Nucleotide-binding</keyword>
<protein>
    <submittedName>
        <fullName evidence="4">Multifunctional virulence effector protein DrrA</fullName>
    </submittedName>
    <submittedName>
        <fullName evidence="5">Substrate of the Dot/Icm secretion system</fullName>
    </submittedName>
</protein>
<evidence type="ECO:0000313" key="7">
    <source>
        <dbReference type="Proteomes" id="UP000255110"/>
    </source>
</evidence>
<sequence>MAREKVNRGKTPGKVGFFGPVESGKTQLLRALSNQQFDPNYEHTTVGLSFLSVPSNEEGLDLQLADVSGNPNQSQLPGYIKGFSDISVICIDQSNPRSLEQARDYAKKIREVSGEQAQIIIAVTKADKESNISKEEIEQFKTEFHITSETITTSAKTGDGIKQLQDTLSKAALEENISAGKTEEITPGKPKEIIPEQLEAEPKKKKKVALVDVDGCLLQNGELNQDLVKRLQEGNYDEIVLFTQRSKLVQSMSLPKKIMAEDRLKSTADAVSALSEALNRPIKVSTSVDTMLGGQLAYFDQLASFEERFLQLKLAEDKGPLSAEDKKLKEDLEKEIEQEKAAILKYKEEHPKYKSSDKDFYPVDKLRQLKHLRKELTKDGSELEEDYFDDAYPNLENLKKLEQKPNRFLVLPGQIVPFDEVQEKLSQRNAEIEQLKTEYEELIQHKLKIDLSQMQPEQIKDLEEPGKTAVTHLNKLKQIKNWIDRDSVKQNFGKALDTAEHNAPTVQNIKQELRMINIQFAYHHATLEHSRPHKLGVTAETIGDDDFKERYQHLKGDMLKTQILLNFKAKIDEYNSAEEIDKFLKKYKDTNEYTILKTGQGAFTQKAHALGLENWSLFKTSSVKALEKIVEDAKEEIALRNKNSIS</sequence>
<dbReference type="InterPro" id="IPR038346">
    <property type="entry name" value="DrrA_PI4P-bd_sf"/>
</dbReference>
<reference evidence="4 6" key="1">
    <citation type="submission" date="2015-11" db="EMBL/GenBank/DDBJ databases">
        <title>Genomic analysis of 38 Legionella species identifies large and diverse effector repertoires.</title>
        <authorList>
            <person name="Burstein D."/>
            <person name="Amaro F."/>
            <person name="Zusman T."/>
            <person name="Lifshitz Z."/>
            <person name="Cohen O."/>
            <person name="Gilbert J.A."/>
            <person name="Pupko T."/>
            <person name="Shuman H.A."/>
            <person name="Segal G."/>
        </authorList>
    </citation>
    <scope>NUCLEOTIDE SEQUENCE [LARGE SCALE GENOMIC DNA]</scope>
    <source>
        <strain evidence="4 6">SC-18-C9</strain>
    </source>
</reference>
<dbReference type="InterPro" id="IPR001806">
    <property type="entry name" value="Small_GTPase"/>
</dbReference>
<name>A0A378L9N7_9GAMM</name>
<dbReference type="RefSeq" id="WP_058477797.1">
    <property type="nucleotide sequence ID" value="NZ_CAAAIO010000022.1"/>
</dbReference>
<dbReference type="GO" id="GO:0044161">
    <property type="term" value="C:host cell cytoplasmic vesicle"/>
    <property type="evidence" value="ECO:0007669"/>
    <property type="project" value="InterPro"/>
</dbReference>
<dbReference type="GO" id="GO:0031267">
    <property type="term" value="F:small GTPase binding"/>
    <property type="evidence" value="ECO:0007669"/>
    <property type="project" value="InterPro"/>
</dbReference>
<dbReference type="Pfam" id="PF00071">
    <property type="entry name" value="Ras"/>
    <property type="match status" value="1"/>
</dbReference>
<proteinExistence type="predicted"/>
<dbReference type="EMBL" id="UGOY01000001">
    <property type="protein sequence ID" value="STY22429.1"/>
    <property type="molecule type" value="Genomic_DNA"/>
</dbReference>
<gene>
    <name evidence="5" type="primary">SidM_1</name>
    <name evidence="4" type="synonym">drrA_2</name>
    <name evidence="4" type="ORF">Lstg_2243</name>
    <name evidence="5" type="ORF">NCTC11991_01015</name>
</gene>
<reference evidence="5 7" key="2">
    <citation type="submission" date="2018-06" db="EMBL/GenBank/DDBJ databases">
        <authorList>
            <consortium name="Pathogen Informatics"/>
            <person name="Doyle S."/>
        </authorList>
    </citation>
    <scope>NUCLEOTIDE SEQUENCE [LARGE SCALE GENOMIC DNA]</scope>
    <source>
        <strain evidence="5 7">NCTC11991</strain>
    </source>
</reference>
<keyword evidence="2" id="KW-0175">Coiled coil</keyword>
<dbReference type="Pfam" id="PF14860">
    <property type="entry name" value="DrrA_P4M"/>
    <property type="match status" value="1"/>
</dbReference>
<evidence type="ECO:0000256" key="1">
    <source>
        <dbReference type="ARBA" id="ARBA00022741"/>
    </source>
</evidence>
<dbReference type="Gene3D" id="1.20.1280.280">
    <property type="match status" value="1"/>
</dbReference>